<evidence type="ECO:0000313" key="2">
    <source>
        <dbReference type="EMBL" id="CAJ1579305.1"/>
    </source>
</evidence>
<reference evidence="2 3" key="1">
    <citation type="submission" date="2023-08" db="EMBL/GenBank/DDBJ databases">
        <authorList>
            <person name="Folkvardsen B D."/>
            <person name="Norman A."/>
        </authorList>
    </citation>
    <scope>NUCLEOTIDE SEQUENCE [LARGE SCALE GENOMIC DNA]</scope>
    <source>
        <strain evidence="2 3">Mu0050</strain>
    </source>
</reference>
<keyword evidence="3" id="KW-1185">Reference proteome</keyword>
<gene>
    <name evidence="2" type="ORF">MU0050_000441</name>
</gene>
<organism evidence="2 3">
    <name type="scientific">[Mycobacterium] wendilense</name>
    <dbReference type="NCBI Taxonomy" id="3064284"/>
    <lineage>
        <taxon>Bacteria</taxon>
        <taxon>Bacillati</taxon>
        <taxon>Actinomycetota</taxon>
        <taxon>Actinomycetes</taxon>
        <taxon>Mycobacteriales</taxon>
        <taxon>Mycobacteriaceae</taxon>
        <taxon>Mycolicibacter</taxon>
    </lineage>
</organism>
<accession>A0ABM9M8X4</accession>
<protein>
    <recommendedName>
        <fullName evidence="1">DUF8021 domain-containing protein</fullName>
    </recommendedName>
</protein>
<evidence type="ECO:0000259" key="1">
    <source>
        <dbReference type="Pfam" id="PF26061"/>
    </source>
</evidence>
<evidence type="ECO:0000313" key="3">
    <source>
        <dbReference type="Proteomes" id="UP001190466"/>
    </source>
</evidence>
<name>A0ABM9M8X4_9MYCO</name>
<dbReference type="RefSeq" id="WP_316513942.1">
    <property type="nucleotide sequence ID" value="NZ_OY726395.1"/>
</dbReference>
<dbReference type="InterPro" id="IPR058334">
    <property type="entry name" value="DUF8021"/>
</dbReference>
<feature type="domain" description="DUF8021" evidence="1">
    <location>
        <begin position="5"/>
        <end position="121"/>
    </location>
</feature>
<dbReference type="Proteomes" id="UP001190466">
    <property type="component" value="Chromosome"/>
</dbReference>
<sequence>MAPVSDADRIAAARAYIEALASHRADAVPFAPDCTRTEVGIKTGFSGNHLRRSLNGGLQYRVIESVSDPEFTVLGDTVRARFQLSTKPTLFGRKVGARVDETFLIPADSPSGQPRIHHIRASIRPFLTR</sequence>
<proteinExistence type="predicted"/>
<dbReference type="EMBL" id="OY726395">
    <property type="protein sequence ID" value="CAJ1579305.1"/>
    <property type="molecule type" value="Genomic_DNA"/>
</dbReference>
<dbReference type="Pfam" id="PF26061">
    <property type="entry name" value="DUF8021"/>
    <property type="match status" value="1"/>
</dbReference>